<dbReference type="EMBL" id="FQZC01000002">
    <property type="protein sequence ID" value="SHJ26934.1"/>
    <property type="molecule type" value="Genomic_DNA"/>
</dbReference>
<accession>A0ABY1IJP5</accession>
<dbReference type="Pfam" id="PF02581">
    <property type="entry name" value="TMP-TENI"/>
    <property type="match status" value="1"/>
</dbReference>
<dbReference type="SUPFAM" id="SSF51391">
    <property type="entry name" value="Thiamin phosphate synthase"/>
    <property type="match status" value="1"/>
</dbReference>
<comment type="caution">
    <text evidence="2">The sequence shown here is derived from an EMBL/GenBank/DDBJ whole genome shotgun (WGS) entry which is preliminary data.</text>
</comment>
<dbReference type="InterPro" id="IPR036206">
    <property type="entry name" value="ThiamineP_synth_sf"/>
</dbReference>
<gene>
    <name evidence="2" type="ORF">SAMN02745911_2220</name>
</gene>
<keyword evidence="3" id="KW-1185">Reference proteome</keyword>
<dbReference type="InterPro" id="IPR013785">
    <property type="entry name" value="Aldolase_TIM"/>
</dbReference>
<proteinExistence type="predicted"/>
<dbReference type="InterPro" id="IPR022998">
    <property type="entry name" value="ThiamineP_synth_TenI"/>
</dbReference>
<name>A0ABY1IJP5_9HYPH</name>
<evidence type="ECO:0000313" key="3">
    <source>
        <dbReference type="Proteomes" id="UP000184290"/>
    </source>
</evidence>
<evidence type="ECO:0000313" key="2">
    <source>
        <dbReference type="EMBL" id="SHJ26934.1"/>
    </source>
</evidence>
<sequence length="223" mass="22683">MTDVNPMTADFVRPRLMLATTLLADGDAGREALSRALAGGDVASVILDPAGRSDTAYQAFAEVLVPLIQEAGAAAIVVDDTRCAGRVRADGIHVTGGSLEVLGEAIARFSPKAIVGASGFHTRHEALEAGERMPDYLLFGPIGGEDDAASPADVDLASWWAAIVEVPAILSGGGALEDLPAAAASGAEFILLSRAVFGGEGREGEAVAEANALFDALEQSAAA</sequence>
<reference evidence="2 3" key="1">
    <citation type="submission" date="2016-11" db="EMBL/GenBank/DDBJ databases">
        <authorList>
            <person name="Varghese N."/>
            <person name="Submissions S."/>
        </authorList>
    </citation>
    <scope>NUCLEOTIDE SEQUENCE [LARGE SCALE GENOMIC DNA]</scope>
    <source>
        <strain evidence="2 3">DSM 21988</strain>
    </source>
</reference>
<dbReference type="Gene3D" id="3.20.20.70">
    <property type="entry name" value="Aldolase class I"/>
    <property type="match status" value="1"/>
</dbReference>
<protein>
    <submittedName>
        <fullName evidence="2">Thiamine-phosphate pyrophosphorylase</fullName>
    </submittedName>
</protein>
<organism evidence="2 3">
    <name type="scientific">Aureimonas altamirensis DSM 21988</name>
    <dbReference type="NCBI Taxonomy" id="1121026"/>
    <lineage>
        <taxon>Bacteria</taxon>
        <taxon>Pseudomonadati</taxon>
        <taxon>Pseudomonadota</taxon>
        <taxon>Alphaproteobacteria</taxon>
        <taxon>Hyphomicrobiales</taxon>
        <taxon>Aurantimonadaceae</taxon>
        <taxon>Aureimonas</taxon>
    </lineage>
</organism>
<dbReference type="CDD" id="cd00564">
    <property type="entry name" value="TMP_TenI"/>
    <property type="match status" value="1"/>
</dbReference>
<feature type="domain" description="Thiamine phosphate synthase/TenI" evidence="1">
    <location>
        <begin position="29"/>
        <end position="196"/>
    </location>
</feature>
<evidence type="ECO:0000259" key="1">
    <source>
        <dbReference type="Pfam" id="PF02581"/>
    </source>
</evidence>
<dbReference type="Proteomes" id="UP000184290">
    <property type="component" value="Unassembled WGS sequence"/>
</dbReference>